<name>A0ABW9RW63_9BACT</name>
<dbReference type="EMBL" id="SMLW01000664">
    <property type="protein sequence ID" value="MTI28477.1"/>
    <property type="molecule type" value="Genomic_DNA"/>
</dbReference>
<organism evidence="1 2">
    <name type="scientific">Fulvivirga kasyanovii</name>
    <dbReference type="NCBI Taxonomy" id="396812"/>
    <lineage>
        <taxon>Bacteria</taxon>
        <taxon>Pseudomonadati</taxon>
        <taxon>Bacteroidota</taxon>
        <taxon>Cytophagia</taxon>
        <taxon>Cytophagales</taxon>
        <taxon>Fulvivirgaceae</taxon>
        <taxon>Fulvivirga</taxon>
    </lineage>
</organism>
<dbReference type="Gene3D" id="3.50.50.60">
    <property type="entry name" value="FAD/NAD(P)-binding domain"/>
    <property type="match status" value="1"/>
</dbReference>
<sequence>MESQDKSLRQNCNFAVTMNRRAFVKATSLLTLPILLKSCNWLATDKSYDIQVDSDAATGHLLLKSRNFPIQRISPVETLIVGGGIAGMAAACKLKDHDFLLCELSNGLGGSSSASSYNQSMFSQGAHYEYSYPQNYGAEVLALLKELNIIELLPWSESWSFKDQQYHIKHRRKNQCYSNGSFRSEVIPSLEQKKQLIDLTQPYAGKMLLPSRLVNTDSHYLNNISFLDFIKEKMPVDEEFIRGINYHMKDDYGAGSQQISALAGIHYFACRPYYSEIVELFSPPQGNYYFIDKMKDFVGGERLLTHHLVSSISKSGSGFEVHIVDVDQQLTKVLQVKNIIYAGQKHALKYIYPDAAPLFKKNVYAPWMVVNIVVDESILPSVGYWQNEMLTDDESFMGFVDSKAQQTPLNRQRVLSAYYCLPPASRSDLVNVINNKQKIAEVTIARISEYFGTPIDKHVRKVFIKAMGHAMPIPAPGYLFNDKNDNRPDKNMVFAGVDNGRLPLLFEALDSGIIAAHLIKG</sequence>
<dbReference type="Proteomes" id="UP000798808">
    <property type="component" value="Unassembled WGS sequence"/>
</dbReference>
<evidence type="ECO:0000313" key="2">
    <source>
        <dbReference type="Proteomes" id="UP000798808"/>
    </source>
</evidence>
<dbReference type="Pfam" id="PF13450">
    <property type="entry name" value="NAD_binding_8"/>
    <property type="match status" value="1"/>
</dbReference>
<dbReference type="InterPro" id="IPR050464">
    <property type="entry name" value="Zeta_carotene_desat/Oxidored"/>
</dbReference>
<evidence type="ECO:0008006" key="3">
    <source>
        <dbReference type="Google" id="ProtNLM"/>
    </source>
</evidence>
<proteinExistence type="predicted"/>
<accession>A0ABW9RW63</accession>
<comment type="caution">
    <text evidence="1">The sequence shown here is derived from an EMBL/GenBank/DDBJ whole genome shotgun (WGS) entry which is preliminary data.</text>
</comment>
<dbReference type="InterPro" id="IPR036188">
    <property type="entry name" value="FAD/NAD-bd_sf"/>
</dbReference>
<evidence type="ECO:0000313" key="1">
    <source>
        <dbReference type="EMBL" id="MTI28477.1"/>
    </source>
</evidence>
<protein>
    <recommendedName>
        <fullName evidence="3">FAD-dependent oxidoreductase</fullName>
    </recommendedName>
</protein>
<reference evidence="1 2" key="1">
    <citation type="submission" date="2019-02" db="EMBL/GenBank/DDBJ databases">
        <authorList>
            <person name="Goldberg S.R."/>
            <person name="Haltli B.A."/>
            <person name="Correa H."/>
            <person name="Russell K.G."/>
        </authorList>
    </citation>
    <scope>NUCLEOTIDE SEQUENCE [LARGE SCALE GENOMIC DNA]</scope>
    <source>
        <strain evidence="1 2">JCM 16186</strain>
    </source>
</reference>
<keyword evidence="2" id="KW-1185">Reference proteome</keyword>
<dbReference type="SUPFAM" id="SSF51905">
    <property type="entry name" value="FAD/NAD(P)-binding domain"/>
    <property type="match status" value="1"/>
</dbReference>
<gene>
    <name evidence="1" type="ORF">E1163_26205</name>
</gene>
<dbReference type="PANTHER" id="PTHR42923">
    <property type="entry name" value="PROTOPORPHYRINOGEN OXIDASE"/>
    <property type="match status" value="1"/>
</dbReference>